<dbReference type="AlphaFoldDB" id="A0A143QNJ4"/>
<dbReference type="Proteomes" id="UP000076038">
    <property type="component" value="Chromosome"/>
</dbReference>
<dbReference type="KEGG" id="rhs:A3Q41_03047"/>
<dbReference type="InterPro" id="IPR019953">
    <property type="entry name" value="OHR"/>
</dbReference>
<proteinExistence type="inferred from homology"/>
<protein>
    <submittedName>
        <fullName evidence="2">Organic hydroperoxide resistance protein OhrA</fullName>
    </submittedName>
</protein>
<evidence type="ECO:0000313" key="2">
    <source>
        <dbReference type="EMBL" id="AMY24338.1"/>
    </source>
</evidence>
<reference evidence="3" key="2">
    <citation type="submission" date="2016-04" db="EMBL/GenBank/DDBJ databases">
        <title>Complete Genome and Plasmid Sequences for Rhodococcus fascians D188 and Draft Sequences for Rhodococcus spp. Isolates PBTS 1 and PBTS 2.</title>
        <authorList>
            <person name="Stamer R."/>
            <person name="Vereecke D."/>
            <person name="Zhang Y."/>
            <person name="Schilkey F."/>
            <person name="Devitt N."/>
            <person name="Randall J."/>
        </authorList>
    </citation>
    <scope>NUCLEOTIDE SEQUENCE [LARGE SCALE GENOMIC DNA]</scope>
    <source>
        <strain evidence="3">PBTS2</strain>
    </source>
</reference>
<dbReference type="InterPro" id="IPR015946">
    <property type="entry name" value="KH_dom-like_a/b"/>
</dbReference>
<name>A0A143QNJ4_RHOFA</name>
<evidence type="ECO:0000256" key="1">
    <source>
        <dbReference type="ARBA" id="ARBA00007378"/>
    </source>
</evidence>
<dbReference type="PATRIC" id="fig|1653479.3.peg.3083"/>
<dbReference type="SUPFAM" id="SSF82784">
    <property type="entry name" value="OsmC-like"/>
    <property type="match status" value="1"/>
</dbReference>
<keyword evidence="3" id="KW-1185">Reference proteome</keyword>
<evidence type="ECO:0000313" key="3">
    <source>
        <dbReference type="Proteomes" id="UP000076038"/>
    </source>
</evidence>
<accession>A0A143QNJ4</accession>
<dbReference type="OrthoDB" id="5189460at2"/>
<dbReference type="EMBL" id="CP015220">
    <property type="protein sequence ID" value="AMY24338.1"/>
    <property type="molecule type" value="Genomic_DNA"/>
</dbReference>
<dbReference type="InterPro" id="IPR036102">
    <property type="entry name" value="OsmC/Ohrsf"/>
</dbReference>
<reference evidence="2 3" key="1">
    <citation type="journal article" date="2016" name="Genome Announc.">
        <title>Complete Genome and Plasmid Sequences for Rhodococcus fascians D188 and Draft Sequences for Rhodococcus Isolates PBTS 1 and PBTS 2.</title>
        <authorList>
            <person name="Stamler R.A."/>
            <person name="Vereecke D."/>
            <person name="Zhang Y."/>
            <person name="Schilkey F."/>
            <person name="Devitt N."/>
            <person name="Randall J.J."/>
        </authorList>
    </citation>
    <scope>NUCLEOTIDE SEQUENCE [LARGE SCALE GENOMIC DNA]</scope>
    <source>
        <strain evidence="2 3">PBTS2</strain>
    </source>
</reference>
<accession>A0A260UIE7</accession>
<dbReference type="Gene3D" id="2.20.25.10">
    <property type="match status" value="1"/>
</dbReference>
<dbReference type="Pfam" id="PF02566">
    <property type="entry name" value="OsmC"/>
    <property type="match status" value="1"/>
</dbReference>
<dbReference type="GO" id="GO:0006979">
    <property type="term" value="P:response to oxidative stress"/>
    <property type="evidence" value="ECO:0007669"/>
    <property type="project" value="InterPro"/>
</dbReference>
<dbReference type="InterPro" id="IPR003718">
    <property type="entry name" value="OsmC/Ohr_fam"/>
</dbReference>
<dbReference type="Gene3D" id="3.30.300.20">
    <property type="match status" value="1"/>
</dbReference>
<dbReference type="PANTHER" id="PTHR33797">
    <property type="entry name" value="ORGANIC HYDROPEROXIDE RESISTANCE PROTEIN-LIKE"/>
    <property type="match status" value="1"/>
</dbReference>
<organism evidence="2 3">
    <name type="scientific">Rhodococcoides fascians</name>
    <name type="common">Rhodococcus fascians</name>
    <dbReference type="NCBI Taxonomy" id="1828"/>
    <lineage>
        <taxon>Bacteria</taxon>
        <taxon>Bacillati</taxon>
        <taxon>Actinomycetota</taxon>
        <taxon>Actinomycetes</taxon>
        <taxon>Mycobacteriales</taxon>
        <taxon>Nocardiaceae</taxon>
        <taxon>Rhodococcoides</taxon>
    </lineage>
</organism>
<dbReference type="GeneID" id="93553212"/>
<dbReference type="RefSeq" id="WP_027496209.1">
    <property type="nucleotide sequence ID" value="NZ_CAKKLU010000012.1"/>
</dbReference>
<comment type="similarity">
    <text evidence="1">Belongs to the OsmC/Ohr family.</text>
</comment>
<gene>
    <name evidence="2" type="primary">ohrA</name>
    <name evidence="2" type="ORF">A3Q41_03047</name>
</gene>
<dbReference type="PANTHER" id="PTHR33797:SF2">
    <property type="entry name" value="ORGANIC HYDROPEROXIDE RESISTANCE PROTEIN-LIKE"/>
    <property type="match status" value="1"/>
</dbReference>
<sequence>MTTELYTATVSATATGVTSDDGVLSLSVREPAELGGPGEATNPEQLMAAALSSCLVESLRIALGTVGGSVDELAVKGTVVLTDSDASGYDAKFALSVSLPGTDNPEAVLAQATSICPFLKVIDAVDVTLE</sequence>